<evidence type="ECO:0000313" key="3">
    <source>
        <dbReference type="EMBL" id="MSE07011.1"/>
    </source>
</evidence>
<protein>
    <recommendedName>
        <fullName evidence="1">Polysaccharide pyruvyl transferase domain-containing protein</fullName>
    </recommendedName>
</protein>
<dbReference type="PANTHER" id="PTHR36836:SF1">
    <property type="entry name" value="COLANIC ACID BIOSYNTHESIS PROTEIN WCAK"/>
    <property type="match status" value="1"/>
</dbReference>
<evidence type="ECO:0000313" key="2">
    <source>
        <dbReference type="EMBL" id="MSE04356.1"/>
    </source>
</evidence>
<accession>A0A6A8LLL9</accession>
<feature type="domain" description="Polysaccharide pyruvyl transferase" evidence="1">
    <location>
        <begin position="13"/>
        <end position="292"/>
    </location>
</feature>
<sequence length="353" mass="42175">MRKVLVFAYFNKNIGDDLFVKILQDKYKNNYTFLVTSGTDRVQISENFNGNIEYYSKTMEKLDNLLYKKLGYMYFLRKIISKYSDIIIIGGSMFIQYKGWENKYKFYQELINEKTCIIGVNFGPFYDNAFLEKYRSLFEVASLVSFREKKSYDFFSQLKNIQYKPDVVFNLYNEKKVNKKNKIIGISVIDTSQKENIDEGKYMRLIENYIKDYNKKGYEVVLFSFCEPEGDLKICMKIKKIYSYVKVISYTGNNLREFIEEYRKCEKIIATRFHSMILGWIYGCEVLPLAYSDKTINVIKDISFYIEYIDLRKIKPDSIENDAFKKLDIRSLKRLRKESEEHFLNIPKLKRVE</sequence>
<dbReference type="EMBL" id="WKKZ01000002">
    <property type="protein sequence ID" value="MSE04356.1"/>
    <property type="molecule type" value="Genomic_DNA"/>
</dbReference>
<reference evidence="2 4" key="1">
    <citation type="submission" date="2019-11" db="EMBL/GenBank/DDBJ databases">
        <title>Draft Genome Sequence of Plant Growth-Promoting Rhizosphere-Associated Bacteria.</title>
        <authorList>
            <person name="Vasilyev I.Y."/>
            <person name="Radchenko V."/>
            <person name="Ilnitskaya E.V."/>
        </authorList>
    </citation>
    <scope>NUCLEOTIDE SEQUENCE [LARGE SCALE GENOMIC DNA]</scope>
    <source>
        <strain evidence="2 4">VRA_1sq_f</strain>
        <plasmid evidence="3">unnamed02</plasmid>
    </source>
</reference>
<gene>
    <name evidence="2" type="ORF">GKC34_00485</name>
    <name evidence="3" type="ORF">GKC34_15190</name>
</gene>
<evidence type="ECO:0000259" key="1">
    <source>
        <dbReference type="Pfam" id="PF04230"/>
    </source>
</evidence>
<geneLocation type="plasmid" evidence="3">
    <name>unnamed02</name>
</geneLocation>
<dbReference type="InterPro" id="IPR007345">
    <property type="entry name" value="Polysacch_pyruvyl_Trfase"/>
</dbReference>
<dbReference type="PANTHER" id="PTHR36836">
    <property type="entry name" value="COLANIC ACID BIOSYNTHESIS PROTEIN WCAK"/>
    <property type="match status" value="1"/>
</dbReference>
<dbReference type="Proteomes" id="UP000437575">
    <property type="component" value="Unassembled WGS sequence"/>
</dbReference>
<dbReference type="AlphaFoldDB" id="A0A6A8LLL9"/>
<dbReference type="Pfam" id="PF04230">
    <property type="entry name" value="PS_pyruv_trans"/>
    <property type="match status" value="1"/>
</dbReference>
<evidence type="ECO:0000313" key="4">
    <source>
        <dbReference type="Proteomes" id="UP000437575"/>
    </source>
</evidence>
<keyword evidence="3" id="KW-0614">Plasmid</keyword>
<comment type="caution">
    <text evidence="2">The sequence shown here is derived from an EMBL/GenBank/DDBJ whole genome shotgun (WGS) entry which is preliminary data.</text>
</comment>
<organism evidence="2 4">
    <name type="scientific">Ligilactobacillus salivarius</name>
    <dbReference type="NCBI Taxonomy" id="1624"/>
    <lineage>
        <taxon>Bacteria</taxon>
        <taxon>Bacillati</taxon>
        <taxon>Bacillota</taxon>
        <taxon>Bacilli</taxon>
        <taxon>Lactobacillales</taxon>
        <taxon>Lactobacillaceae</taxon>
        <taxon>Ligilactobacillus</taxon>
    </lineage>
</organism>
<dbReference type="EMBL" id="WKKZ01001602">
    <property type="protein sequence ID" value="MSE07011.1"/>
    <property type="molecule type" value="Genomic_DNA"/>
</dbReference>
<name>A0A6A8LLL9_9LACO</name>
<proteinExistence type="predicted"/>